<evidence type="ECO:0000259" key="1">
    <source>
        <dbReference type="SMART" id="SM00460"/>
    </source>
</evidence>
<proteinExistence type="predicted"/>
<keyword evidence="3" id="KW-1185">Reference proteome</keyword>
<comment type="caution">
    <text evidence="2">The sequence shown here is derived from an EMBL/GenBank/DDBJ whole genome shotgun (WGS) entry which is preliminary data.</text>
</comment>
<dbReference type="Pfam" id="PF01841">
    <property type="entry name" value="Transglut_core"/>
    <property type="match status" value="1"/>
</dbReference>
<dbReference type="InterPro" id="IPR013589">
    <property type="entry name" value="Bac_transglu_N"/>
</dbReference>
<dbReference type="Proteomes" id="UP001565474">
    <property type="component" value="Unassembled WGS sequence"/>
</dbReference>
<reference evidence="2 3" key="1">
    <citation type="submission" date="2024-07" db="EMBL/GenBank/DDBJ databases">
        <title>Genomic Encyclopedia of Type Strains, Phase V (KMG-V): Genome sequencing to study the core and pangenomes of soil and plant-associated prokaryotes.</title>
        <authorList>
            <person name="Whitman W."/>
        </authorList>
    </citation>
    <scope>NUCLEOTIDE SEQUENCE [LARGE SCALE GENOMIC DNA]</scope>
    <source>
        <strain evidence="2 3">USDA 222</strain>
    </source>
</reference>
<organism evidence="2 3">
    <name type="scientific">Bradyrhizobium yuanmingense</name>
    <dbReference type="NCBI Taxonomy" id="108015"/>
    <lineage>
        <taxon>Bacteria</taxon>
        <taxon>Pseudomonadati</taxon>
        <taxon>Pseudomonadota</taxon>
        <taxon>Alphaproteobacteria</taxon>
        <taxon>Hyphomicrobiales</taxon>
        <taxon>Nitrobacteraceae</taxon>
        <taxon>Bradyrhizobium</taxon>
    </lineage>
</organism>
<accession>A0ABV4GQ45</accession>
<dbReference type="PANTHER" id="PTHR33490">
    <property type="entry name" value="BLR5614 PROTEIN-RELATED"/>
    <property type="match status" value="1"/>
</dbReference>
<dbReference type="PANTHER" id="PTHR33490:SF6">
    <property type="entry name" value="SLL1049 PROTEIN"/>
    <property type="match status" value="1"/>
</dbReference>
<sequence>MPGTSPPDELLCDGSHALQQTTRSTMRLRIQHTTTYRYEPPATSVIQILRMTPGSHDGQYVAEWQIDVSTDTKLDMHEDAFGNVTHVLSCGPVGDIQIIAEGLIETHDTGGVLRGSDERFPPGMFLRVTDLTSVNPAMTAVARQLRSEAESDTLGFLHTLMTQVADHMTFDEDPTNSGTSAAEAFTLKRGVCQDYAHIFIACARAGGVPARFVSGHFLRADDTVHQDAGHAWAEAYVPDLGWVGFDPANSICATDAHVRLAIGLDYLGAAPVRGTRYGGGTETLTVAVKVEQAGRGGQSQSQSQRQS</sequence>
<dbReference type="InterPro" id="IPR002931">
    <property type="entry name" value="Transglutaminase-like"/>
</dbReference>
<dbReference type="Pfam" id="PF08379">
    <property type="entry name" value="Bact_transglu_N"/>
    <property type="match status" value="1"/>
</dbReference>
<dbReference type="EMBL" id="JBGBZN010000002">
    <property type="protein sequence ID" value="MEY9474070.1"/>
    <property type="molecule type" value="Genomic_DNA"/>
</dbReference>
<gene>
    <name evidence="2" type="ORF">ABH992_006469</name>
</gene>
<dbReference type="SUPFAM" id="SSF54001">
    <property type="entry name" value="Cysteine proteinases"/>
    <property type="match status" value="1"/>
</dbReference>
<dbReference type="SMART" id="SM00460">
    <property type="entry name" value="TGc"/>
    <property type="match status" value="1"/>
</dbReference>
<name>A0ABV4GQ45_9BRAD</name>
<protein>
    <submittedName>
        <fullName evidence="2">Transglutaminase-like putative cysteine protease</fullName>
    </submittedName>
</protein>
<evidence type="ECO:0000313" key="3">
    <source>
        <dbReference type="Proteomes" id="UP001565474"/>
    </source>
</evidence>
<feature type="domain" description="Transglutaminase-like" evidence="1">
    <location>
        <begin position="184"/>
        <end position="249"/>
    </location>
</feature>
<evidence type="ECO:0000313" key="2">
    <source>
        <dbReference type="EMBL" id="MEY9474070.1"/>
    </source>
</evidence>
<dbReference type="InterPro" id="IPR038765">
    <property type="entry name" value="Papain-like_cys_pep_sf"/>
</dbReference>
<dbReference type="Gene3D" id="3.10.620.30">
    <property type="match status" value="1"/>
</dbReference>